<accession>U2FXW1</accession>
<name>U2FXW1_9GAMM</name>
<dbReference type="NCBIfam" id="TIGR00254">
    <property type="entry name" value="GGDEF"/>
    <property type="match status" value="1"/>
</dbReference>
<keyword evidence="4" id="KW-0808">Transferase</keyword>
<dbReference type="SMART" id="SM00267">
    <property type="entry name" value="GGDEF"/>
    <property type="match status" value="1"/>
</dbReference>
<sequence length="238" mass="27282">PIYRTNGALPITDHLEAKTERYYSEFRIRAKTGVWVWYANYGKILDREGAEPGHRFCGVSFNLDIKKRQEQELQALNAKLREQNALLERMNAELHTLATSDSLTGIHNRRHLLKAGEDEFLRARRLKHELALLLIDIVWFKRVNDTLGHVAGDQVICAVAACCARSTRAHIDTVGRIGGEEFAIVLPEVGLDEALDLADRLRREVAQSRLPYRPITRLMSRSAPASRRYRRHANRFMT</sequence>
<dbReference type="PANTHER" id="PTHR45138:SF5">
    <property type="entry name" value="BIFUNCTIONAL PERIPLASMIC SUBSTRATE BINDING PROTEIN_CYTOPLASMIC DIGUANYLATE CYCLASE"/>
    <property type="match status" value="1"/>
</dbReference>
<dbReference type="InterPro" id="IPR050469">
    <property type="entry name" value="Diguanylate_Cyclase"/>
</dbReference>
<evidence type="ECO:0000259" key="3">
    <source>
        <dbReference type="PROSITE" id="PS50887"/>
    </source>
</evidence>
<keyword evidence="5" id="KW-1185">Reference proteome</keyword>
<reference evidence="4 5" key="1">
    <citation type="journal article" date="2011" name="J. Bacteriol.">
        <title>Genome sequence of Salinisphaera shabanensis, a gammaproteobacterium from the harsh, variable environment of the brine-seawater interface of the Shaban Deep in the Red Sea.</title>
        <authorList>
            <person name="Antunes A."/>
            <person name="Alam I."/>
            <person name="Bajic V.B."/>
            <person name="Stingl U."/>
        </authorList>
    </citation>
    <scope>NUCLEOTIDE SEQUENCE [LARGE SCALE GENOMIC DNA]</scope>
    <source>
        <strain evidence="4 5">E1L3A</strain>
    </source>
</reference>
<dbReference type="STRING" id="1033802.SSPSH_000001"/>
<dbReference type="Pfam" id="PF00990">
    <property type="entry name" value="GGDEF"/>
    <property type="match status" value="1"/>
</dbReference>
<feature type="coiled-coil region" evidence="2">
    <location>
        <begin position="63"/>
        <end position="97"/>
    </location>
</feature>
<dbReference type="InterPro" id="IPR029787">
    <property type="entry name" value="Nucleotide_cyclase"/>
</dbReference>
<dbReference type="CDD" id="cd01949">
    <property type="entry name" value="GGDEF"/>
    <property type="match status" value="1"/>
</dbReference>
<dbReference type="InterPro" id="IPR000160">
    <property type="entry name" value="GGDEF_dom"/>
</dbReference>
<feature type="domain" description="GGDEF" evidence="3">
    <location>
        <begin position="128"/>
        <end position="238"/>
    </location>
</feature>
<dbReference type="Gene3D" id="3.30.70.270">
    <property type="match status" value="1"/>
</dbReference>
<keyword evidence="2" id="KW-0175">Coiled coil</keyword>
<dbReference type="GO" id="GO:0043709">
    <property type="term" value="P:cell adhesion involved in single-species biofilm formation"/>
    <property type="evidence" value="ECO:0007669"/>
    <property type="project" value="TreeGrafter"/>
</dbReference>
<dbReference type="Proteomes" id="UP000006242">
    <property type="component" value="Unassembled WGS sequence"/>
</dbReference>
<proteinExistence type="predicted"/>
<dbReference type="OrthoDB" id="9776960at2"/>
<evidence type="ECO:0000313" key="5">
    <source>
        <dbReference type="Proteomes" id="UP000006242"/>
    </source>
</evidence>
<dbReference type="eggNOG" id="COG3706">
    <property type="taxonomic scope" value="Bacteria"/>
</dbReference>
<dbReference type="GO" id="GO:0005886">
    <property type="term" value="C:plasma membrane"/>
    <property type="evidence" value="ECO:0007669"/>
    <property type="project" value="TreeGrafter"/>
</dbReference>
<dbReference type="InterPro" id="IPR043128">
    <property type="entry name" value="Rev_trsase/Diguanyl_cyclase"/>
</dbReference>
<protein>
    <recommendedName>
        <fullName evidence="1">diguanylate cyclase</fullName>
        <ecNumber evidence="1">2.7.7.65</ecNumber>
    </recommendedName>
</protein>
<gene>
    <name evidence="4" type="ORF">SSPSH_000001</name>
</gene>
<evidence type="ECO:0000313" key="4">
    <source>
        <dbReference type="EMBL" id="ERJ20664.1"/>
    </source>
</evidence>
<feature type="non-terminal residue" evidence="4">
    <location>
        <position position="1"/>
    </location>
</feature>
<dbReference type="EC" id="2.7.7.65" evidence="1"/>
<dbReference type="Gene3D" id="3.30.450.20">
    <property type="entry name" value="PAS domain"/>
    <property type="match status" value="1"/>
</dbReference>
<dbReference type="SUPFAM" id="SSF55073">
    <property type="entry name" value="Nucleotide cyclase"/>
    <property type="match status" value="1"/>
</dbReference>
<dbReference type="AlphaFoldDB" id="U2FXW1"/>
<dbReference type="GO" id="GO:1902201">
    <property type="term" value="P:negative regulation of bacterial-type flagellum-dependent cell motility"/>
    <property type="evidence" value="ECO:0007669"/>
    <property type="project" value="TreeGrafter"/>
</dbReference>
<dbReference type="GO" id="GO:0052621">
    <property type="term" value="F:diguanylate cyclase activity"/>
    <property type="evidence" value="ECO:0007669"/>
    <property type="project" value="UniProtKB-EC"/>
</dbReference>
<keyword evidence="4" id="KW-0548">Nucleotidyltransferase</keyword>
<reference evidence="4 5" key="2">
    <citation type="journal article" date="2013" name="PLoS ONE">
        <title>INDIGO - INtegrated Data Warehouse of MIcrobial GenOmes with Examples from the Red Sea Extremophiles.</title>
        <authorList>
            <person name="Alam I."/>
            <person name="Antunes A."/>
            <person name="Kamau A.A."/>
            <person name="Ba Alawi W."/>
            <person name="Kalkatawi M."/>
            <person name="Stingl U."/>
            <person name="Bajic V.B."/>
        </authorList>
    </citation>
    <scope>NUCLEOTIDE SEQUENCE [LARGE SCALE GENOMIC DNA]</scope>
    <source>
        <strain evidence="4 5">E1L3A</strain>
    </source>
</reference>
<dbReference type="PANTHER" id="PTHR45138">
    <property type="entry name" value="REGULATORY COMPONENTS OF SENSORY TRANSDUCTION SYSTEM"/>
    <property type="match status" value="1"/>
</dbReference>
<dbReference type="PROSITE" id="PS50887">
    <property type="entry name" value="GGDEF"/>
    <property type="match status" value="1"/>
</dbReference>
<comment type="caution">
    <text evidence="4">The sequence shown here is derived from an EMBL/GenBank/DDBJ whole genome shotgun (WGS) entry which is preliminary data.</text>
</comment>
<dbReference type="EMBL" id="AFNV02000001">
    <property type="protein sequence ID" value="ERJ20664.1"/>
    <property type="molecule type" value="Genomic_DNA"/>
</dbReference>
<organism evidence="4 5">
    <name type="scientific">Salinisphaera shabanensis E1L3A</name>
    <dbReference type="NCBI Taxonomy" id="1033802"/>
    <lineage>
        <taxon>Bacteria</taxon>
        <taxon>Pseudomonadati</taxon>
        <taxon>Pseudomonadota</taxon>
        <taxon>Gammaproteobacteria</taxon>
        <taxon>Salinisphaerales</taxon>
        <taxon>Salinisphaeraceae</taxon>
        <taxon>Salinisphaera</taxon>
    </lineage>
</organism>
<evidence type="ECO:0000256" key="2">
    <source>
        <dbReference type="SAM" id="Coils"/>
    </source>
</evidence>
<evidence type="ECO:0000256" key="1">
    <source>
        <dbReference type="ARBA" id="ARBA00012528"/>
    </source>
</evidence>